<proteinExistence type="predicted"/>
<sequence length="153" mass="18161">MQNYNGVDAKALAYAQRREGKCLAKVNPNIYLWCNICSNVPERTCRYIFEDLLHKKFPLRKPKFLEELYLDGYNEELGLAFKYSGNQYYQIVPFFHPQEQINLDAQIWHDWKKRALCYRKGVILITIPYCAIDLEAFIRSTLYAFGFFPIRTI</sequence>
<protein>
    <submittedName>
        <fullName evidence="1">25897_t:CDS:1</fullName>
    </submittedName>
</protein>
<dbReference type="OrthoDB" id="2310771at2759"/>
<name>A0A9N8WDV0_9GLOM</name>
<dbReference type="Proteomes" id="UP000789405">
    <property type="component" value="Unassembled WGS sequence"/>
</dbReference>
<organism evidence="1 2">
    <name type="scientific">Dentiscutata erythropus</name>
    <dbReference type="NCBI Taxonomy" id="1348616"/>
    <lineage>
        <taxon>Eukaryota</taxon>
        <taxon>Fungi</taxon>
        <taxon>Fungi incertae sedis</taxon>
        <taxon>Mucoromycota</taxon>
        <taxon>Glomeromycotina</taxon>
        <taxon>Glomeromycetes</taxon>
        <taxon>Diversisporales</taxon>
        <taxon>Gigasporaceae</taxon>
        <taxon>Dentiscutata</taxon>
    </lineage>
</organism>
<dbReference type="AlphaFoldDB" id="A0A9N8WDV0"/>
<gene>
    <name evidence="1" type="ORF">DERYTH_LOCUS2187</name>
</gene>
<evidence type="ECO:0000313" key="1">
    <source>
        <dbReference type="EMBL" id="CAG8486393.1"/>
    </source>
</evidence>
<comment type="caution">
    <text evidence="1">The sequence shown here is derived from an EMBL/GenBank/DDBJ whole genome shotgun (WGS) entry which is preliminary data.</text>
</comment>
<keyword evidence="2" id="KW-1185">Reference proteome</keyword>
<evidence type="ECO:0000313" key="2">
    <source>
        <dbReference type="Proteomes" id="UP000789405"/>
    </source>
</evidence>
<dbReference type="EMBL" id="CAJVPY010000669">
    <property type="protein sequence ID" value="CAG8486393.1"/>
    <property type="molecule type" value="Genomic_DNA"/>
</dbReference>
<reference evidence="1" key="1">
    <citation type="submission" date="2021-06" db="EMBL/GenBank/DDBJ databases">
        <authorList>
            <person name="Kallberg Y."/>
            <person name="Tangrot J."/>
            <person name="Rosling A."/>
        </authorList>
    </citation>
    <scope>NUCLEOTIDE SEQUENCE</scope>
    <source>
        <strain evidence="1">MA453B</strain>
    </source>
</reference>
<accession>A0A9N8WDV0</accession>